<dbReference type="Proteomes" id="UP000309215">
    <property type="component" value="Unassembled WGS sequence"/>
</dbReference>
<keyword evidence="2 8" id="KW-0813">Transport</keyword>
<comment type="subcellular location">
    <subcellularLocation>
        <location evidence="1 8">Cell outer membrane</location>
        <topology evidence="1 8">Multi-pass membrane protein</topology>
    </subcellularLocation>
</comment>
<dbReference type="PROSITE" id="PS52016">
    <property type="entry name" value="TONB_DEPENDENT_REC_3"/>
    <property type="match status" value="1"/>
</dbReference>
<name>A0A4U1IXF9_9BACT</name>
<dbReference type="GO" id="GO:0009279">
    <property type="term" value="C:cell outer membrane"/>
    <property type="evidence" value="ECO:0007669"/>
    <property type="project" value="UniProtKB-SubCell"/>
</dbReference>
<evidence type="ECO:0000256" key="4">
    <source>
        <dbReference type="ARBA" id="ARBA00022692"/>
    </source>
</evidence>
<evidence type="ECO:0000256" key="1">
    <source>
        <dbReference type="ARBA" id="ARBA00004571"/>
    </source>
</evidence>
<dbReference type="Pfam" id="PF00593">
    <property type="entry name" value="TonB_dep_Rec_b-barrel"/>
    <property type="match status" value="1"/>
</dbReference>
<evidence type="ECO:0000256" key="5">
    <source>
        <dbReference type="ARBA" id="ARBA00023077"/>
    </source>
</evidence>
<evidence type="ECO:0000259" key="13">
    <source>
        <dbReference type="Pfam" id="PF07715"/>
    </source>
</evidence>
<dbReference type="Gene3D" id="2.170.130.10">
    <property type="entry name" value="TonB-dependent receptor, plug domain"/>
    <property type="match status" value="1"/>
</dbReference>
<dbReference type="CDD" id="cd01347">
    <property type="entry name" value="ligand_gated_channel"/>
    <property type="match status" value="1"/>
</dbReference>
<sequence length="751" mass="82212">MRPRTLLGSFLLLACATPAFADEAKPAPPAPDAPPNEAPAKADAAKDAAPAPPKEGETAAEGQAKPPPPEVIEVSVLGRSDDALQKVPGSGTLIGAKEIRRAMPAETGEILRRVPGLVVRPEEGLGLRLNVGMRGLDPTRSRQVLILEDGMPVAINPYGEPDLYYSTPVERIRAVEVVKGSGSILFGPQTIGGVVNFLTALPPDKPEWSLEAQAGQRNYFKLSGLYGGTAGDARYVLQLTRKQGDGFRGIEFHATDFLGKIAFPTSPRGEATFKIAVYDEFSRSTYVGLTRRMFELDPRMPSIAPHDGFNVRRYDASLTHEYRISEATRLRTFIYGYITDRVWRRQNYDREARPDVTYERVVGDSSVSGAAIYFRNTSMVRDREYEVLGIEPRVEHRFETGRVRHTITAGMRGHIETADRKQFQGDIIDTGAGNVQDREHHRTFAFAAYAQDRLAFRDDLLVTPGVRVEYAANLRNVDRTSESGTAKDVNNRGTSDSVAVMPGIGMVYGTPKLNFFGGVHVGYAPPRVSAAISPGGQDTQLDAEESTNYEIGMRLARPKWIRAEVTGFVMSFRNQIVTGTEASGSQSELANGGRTLHRGVEAQVTFGVGQALHLPLTVDVTGRYTFSVATFRGGPFDGNRLPYAPLHTASATLDVEHRIGIGAQVAWSYLSDQFADEYNTVLVDPTGRLGLVPSYHLVDVALRYRHAKTGLGALLTMKNALDQVFVATRLPDGIQTGGFRQINVGLRWDHR</sequence>
<keyword evidence="4 8" id="KW-0812">Transmembrane</keyword>
<feature type="domain" description="TonB-dependent receptor plug" evidence="13">
    <location>
        <begin position="84"/>
        <end position="194"/>
    </location>
</feature>
<proteinExistence type="inferred from homology"/>
<keyword evidence="6 8" id="KW-0472">Membrane</keyword>
<feature type="domain" description="TonB-dependent receptor-like beta-barrel" evidence="12">
    <location>
        <begin position="306"/>
        <end position="707"/>
    </location>
</feature>
<dbReference type="Gene3D" id="2.40.170.20">
    <property type="entry name" value="TonB-dependent receptor, beta-barrel domain"/>
    <property type="match status" value="1"/>
</dbReference>
<accession>A0A4U1IXF9</accession>
<evidence type="ECO:0000256" key="8">
    <source>
        <dbReference type="PROSITE-ProRule" id="PRU01360"/>
    </source>
</evidence>
<evidence type="ECO:0000256" key="9">
    <source>
        <dbReference type="RuleBase" id="RU003357"/>
    </source>
</evidence>
<dbReference type="RefSeq" id="WP_136934079.1">
    <property type="nucleotide sequence ID" value="NZ_SSMQ01000058.1"/>
</dbReference>
<evidence type="ECO:0000256" key="10">
    <source>
        <dbReference type="SAM" id="MobiDB-lite"/>
    </source>
</evidence>
<dbReference type="PANTHER" id="PTHR30442:SF0">
    <property type="entry name" value="FE(3+) DICITRATE TRANSPORT PROTEIN FECA"/>
    <property type="match status" value="1"/>
</dbReference>
<evidence type="ECO:0000256" key="7">
    <source>
        <dbReference type="ARBA" id="ARBA00023237"/>
    </source>
</evidence>
<dbReference type="InterPro" id="IPR039426">
    <property type="entry name" value="TonB-dep_rcpt-like"/>
</dbReference>
<dbReference type="PANTHER" id="PTHR30442">
    <property type="entry name" value="IRON III DICITRATE TRANSPORT PROTEIN FECA"/>
    <property type="match status" value="1"/>
</dbReference>
<evidence type="ECO:0000256" key="6">
    <source>
        <dbReference type="ARBA" id="ARBA00023136"/>
    </source>
</evidence>
<keyword evidence="14" id="KW-0675">Receptor</keyword>
<feature type="chain" id="PRO_5020620992" evidence="11">
    <location>
        <begin position="22"/>
        <end position="751"/>
    </location>
</feature>
<dbReference type="InterPro" id="IPR037066">
    <property type="entry name" value="Plug_dom_sf"/>
</dbReference>
<gene>
    <name evidence="14" type="ORF">E8A74_38380</name>
</gene>
<keyword evidence="3 8" id="KW-1134">Transmembrane beta strand</keyword>
<keyword evidence="7 8" id="KW-0998">Cell outer membrane</keyword>
<evidence type="ECO:0000313" key="15">
    <source>
        <dbReference type="Proteomes" id="UP000309215"/>
    </source>
</evidence>
<dbReference type="OrthoDB" id="5389752at2"/>
<dbReference type="EMBL" id="SSMQ01000058">
    <property type="protein sequence ID" value="TKC99290.1"/>
    <property type="molecule type" value="Genomic_DNA"/>
</dbReference>
<evidence type="ECO:0000259" key="12">
    <source>
        <dbReference type="Pfam" id="PF00593"/>
    </source>
</evidence>
<dbReference type="InterPro" id="IPR036942">
    <property type="entry name" value="Beta-barrel_TonB_sf"/>
</dbReference>
<feature type="compositionally biased region" description="Pro residues" evidence="10">
    <location>
        <begin position="26"/>
        <end position="37"/>
    </location>
</feature>
<dbReference type="SUPFAM" id="SSF56935">
    <property type="entry name" value="Porins"/>
    <property type="match status" value="1"/>
</dbReference>
<evidence type="ECO:0000256" key="2">
    <source>
        <dbReference type="ARBA" id="ARBA00022448"/>
    </source>
</evidence>
<comment type="caution">
    <text evidence="14">The sequence shown here is derived from an EMBL/GenBank/DDBJ whole genome shotgun (WGS) entry which is preliminary data.</text>
</comment>
<evidence type="ECO:0000256" key="11">
    <source>
        <dbReference type="SAM" id="SignalP"/>
    </source>
</evidence>
<evidence type="ECO:0000256" key="3">
    <source>
        <dbReference type="ARBA" id="ARBA00022452"/>
    </source>
</evidence>
<evidence type="ECO:0000313" key="14">
    <source>
        <dbReference type="EMBL" id="TKC99290.1"/>
    </source>
</evidence>
<feature type="signal peptide" evidence="11">
    <location>
        <begin position="1"/>
        <end position="21"/>
    </location>
</feature>
<keyword evidence="11" id="KW-0732">Signal</keyword>
<feature type="region of interest" description="Disordered" evidence="10">
    <location>
        <begin position="22"/>
        <end position="70"/>
    </location>
</feature>
<dbReference type="InterPro" id="IPR000531">
    <property type="entry name" value="Beta-barrel_TonB"/>
</dbReference>
<reference evidence="14 15" key="1">
    <citation type="submission" date="2019-04" db="EMBL/GenBank/DDBJ databases">
        <authorList>
            <person name="Li Y."/>
            <person name="Wang J."/>
        </authorList>
    </citation>
    <scope>NUCLEOTIDE SEQUENCE [LARGE SCALE GENOMIC DNA]</scope>
    <source>
        <strain evidence="14 15">DSM 14668</strain>
    </source>
</reference>
<keyword evidence="15" id="KW-1185">Reference proteome</keyword>
<keyword evidence="5 9" id="KW-0798">TonB box</keyword>
<protein>
    <submittedName>
        <fullName evidence="14">TonB-dependent receptor</fullName>
    </submittedName>
</protein>
<dbReference type="PROSITE" id="PS51257">
    <property type="entry name" value="PROKAR_LIPOPROTEIN"/>
    <property type="match status" value="1"/>
</dbReference>
<organism evidence="14 15">
    <name type="scientific">Polyangium fumosum</name>
    <dbReference type="NCBI Taxonomy" id="889272"/>
    <lineage>
        <taxon>Bacteria</taxon>
        <taxon>Pseudomonadati</taxon>
        <taxon>Myxococcota</taxon>
        <taxon>Polyangia</taxon>
        <taxon>Polyangiales</taxon>
        <taxon>Polyangiaceae</taxon>
        <taxon>Polyangium</taxon>
    </lineage>
</organism>
<dbReference type="Pfam" id="PF07715">
    <property type="entry name" value="Plug"/>
    <property type="match status" value="1"/>
</dbReference>
<dbReference type="InterPro" id="IPR012910">
    <property type="entry name" value="Plug_dom"/>
</dbReference>
<dbReference type="GO" id="GO:0033214">
    <property type="term" value="P:siderophore-iron import into cell"/>
    <property type="evidence" value="ECO:0007669"/>
    <property type="project" value="TreeGrafter"/>
</dbReference>
<comment type="similarity">
    <text evidence="8 9">Belongs to the TonB-dependent receptor family.</text>
</comment>
<dbReference type="AlphaFoldDB" id="A0A4U1IXF9"/>